<dbReference type="PIRSF" id="PIRSF000535">
    <property type="entry name" value="1PFK/6PFK/LacC"/>
    <property type="match status" value="1"/>
</dbReference>
<dbReference type="GO" id="GO:0005524">
    <property type="term" value="F:ATP binding"/>
    <property type="evidence" value="ECO:0007669"/>
    <property type="project" value="UniProtKB-KW"/>
</dbReference>
<comment type="caution">
    <text evidence="8">The sequence shown here is derived from an EMBL/GenBank/DDBJ whole genome shotgun (WGS) entry which is preliminary data.</text>
</comment>
<comment type="similarity">
    <text evidence="6">Belongs to the carbohydrate kinase PfkB family. LacC subfamily.</text>
</comment>
<dbReference type="InterPro" id="IPR011611">
    <property type="entry name" value="PfkB_dom"/>
</dbReference>
<evidence type="ECO:0000313" key="8">
    <source>
        <dbReference type="EMBL" id="GEN88381.1"/>
    </source>
</evidence>
<evidence type="ECO:0000256" key="1">
    <source>
        <dbReference type="ARBA" id="ARBA00005380"/>
    </source>
</evidence>
<comment type="catalytic activity">
    <reaction evidence="6">
        <text>D-tagatofuranose 6-phosphate + ATP = D-tagatofuranose 1,6-bisphosphate + ADP + H(+)</text>
        <dbReference type="Rhea" id="RHEA:12420"/>
        <dbReference type="ChEBI" id="CHEBI:15378"/>
        <dbReference type="ChEBI" id="CHEBI:30616"/>
        <dbReference type="ChEBI" id="CHEBI:58694"/>
        <dbReference type="ChEBI" id="CHEBI:58695"/>
        <dbReference type="ChEBI" id="CHEBI:456216"/>
        <dbReference type="EC" id="2.7.1.144"/>
    </reaction>
</comment>
<dbReference type="PANTHER" id="PTHR46566:SF1">
    <property type="entry name" value="1-PHOSPHOFRUCTOKINASE"/>
    <property type="match status" value="1"/>
</dbReference>
<dbReference type="AlphaFoldDB" id="A0A511ZLP4"/>
<dbReference type="GO" id="GO:0005829">
    <property type="term" value="C:cytosol"/>
    <property type="evidence" value="ECO:0007669"/>
    <property type="project" value="TreeGrafter"/>
</dbReference>
<dbReference type="GO" id="GO:2001059">
    <property type="term" value="P:D-tagatose 6-phosphate catabolic process"/>
    <property type="evidence" value="ECO:0007669"/>
    <property type="project" value="UniProtKB-UniPathway"/>
</dbReference>
<dbReference type="UniPathway" id="UPA00704">
    <property type="reaction ID" value="UER00715"/>
</dbReference>
<protein>
    <recommendedName>
        <fullName evidence="6">Tagatose-6-phosphate kinase</fullName>
        <ecNumber evidence="6">2.7.1.144</ecNumber>
    </recommendedName>
</protein>
<dbReference type="Pfam" id="PF00294">
    <property type="entry name" value="PfkB"/>
    <property type="match status" value="1"/>
</dbReference>
<dbReference type="RefSeq" id="WP_147211338.1">
    <property type="nucleotide sequence ID" value="NZ_BJYM01000013.1"/>
</dbReference>
<dbReference type="EMBL" id="BJYM01000013">
    <property type="protein sequence ID" value="GEN88381.1"/>
    <property type="molecule type" value="Genomic_DNA"/>
</dbReference>
<keyword evidence="3 6" id="KW-0547">Nucleotide-binding</keyword>
<dbReference type="OrthoDB" id="9801219at2"/>
<keyword evidence="5 6" id="KW-0067">ATP-binding</keyword>
<dbReference type="InterPro" id="IPR029056">
    <property type="entry name" value="Ribokinase-like"/>
</dbReference>
<keyword evidence="6" id="KW-0423">Lactose metabolism</keyword>
<keyword evidence="9" id="KW-1185">Reference proteome</keyword>
<accession>A0A511ZLP4</accession>
<comment type="similarity">
    <text evidence="1">Belongs to the carbohydrate kinase pfkB family.</text>
</comment>
<dbReference type="EC" id="2.7.1.144" evidence="6"/>
<feature type="domain" description="Carbohydrate kinase PfkB" evidence="7">
    <location>
        <begin position="11"/>
        <end position="287"/>
    </location>
</feature>
<dbReference type="SUPFAM" id="SSF53613">
    <property type="entry name" value="Ribokinase-like"/>
    <property type="match status" value="1"/>
</dbReference>
<evidence type="ECO:0000313" key="9">
    <source>
        <dbReference type="Proteomes" id="UP000321558"/>
    </source>
</evidence>
<evidence type="ECO:0000256" key="4">
    <source>
        <dbReference type="ARBA" id="ARBA00022777"/>
    </source>
</evidence>
<dbReference type="GO" id="GO:0008443">
    <property type="term" value="F:phosphofructokinase activity"/>
    <property type="evidence" value="ECO:0007669"/>
    <property type="project" value="TreeGrafter"/>
</dbReference>
<gene>
    <name evidence="8" type="ORF">OSO01_31200</name>
</gene>
<evidence type="ECO:0000259" key="7">
    <source>
        <dbReference type="Pfam" id="PF00294"/>
    </source>
</evidence>
<dbReference type="Proteomes" id="UP000321558">
    <property type="component" value="Unassembled WGS sequence"/>
</dbReference>
<evidence type="ECO:0000256" key="6">
    <source>
        <dbReference type="PIRNR" id="PIRNR000535"/>
    </source>
</evidence>
<dbReference type="Gene3D" id="3.40.1190.20">
    <property type="match status" value="1"/>
</dbReference>
<dbReference type="GO" id="GO:0009024">
    <property type="term" value="F:tagatose-6-phosphate kinase activity"/>
    <property type="evidence" value="ECO:0007669"/>
    <property type="project" value="UniProtKB-EC"/>
</dbReference>
<comment type="pathway">
    <text evidence="6">Carbohydrate metabolism; D-tagatose 6-phosphate degradation; D-glyceraldehyde 3-phosphate and glycerone phosphate from D-tagatose 6-phosphate: step 1/2.</text>
</comment>
<proteinExistence type="inferred from homology"/>
<organism evidence="8 9">
    <name type="scientific">Oceanobacillus sojae</name>
    <dbReference type="NCBI Taxonomy" id="582851"/>
    <lineage>
        <taxon>Bacteria</taxon>
        <taxon>Bacillati</taxon>
        <taxon>Bacillota</taxon>
        <taxon>Bacilli</taxon>
        <taxon>Bacillales</taxon>
        <taxon>Bacillaceae</taxon>
        <taxon>Oceanobacillus</taxon>
    </lineage>
</organism>
<reference evidence="8 9" key="1">
    <citation type="submission" date="2019-07" db="EMBL/GenBank/DDBJ databases">
        <title>Whole genome shotgun sequence of Oceanobacillus sojae NBRC 105379.</title>
        <authorList>
            <person name="Hosoyama A."/>
            <person name="Uohara A."/>
            <person name="Ohji S."/>
            <person name="Ichikawa N."/>
        </authorList>
    </citation>
    <scope>NUCLEOTIDE SEQUENCE [LARGE SCALE GENOMIC DNA]</scope>
    <source>
        <strain evidence="8 9">NBRC 105379</strain>
    </source>
</reference>
<dbReference type="GO" id="GO:0005988">
    <property type="term" value="P:lactose metabolic process"/>
    <property type="evidence" value="ECO:0007669"/>
    <property type="project" value="UniProtKB-KW"/>
</dbReference>
<sequence length="306" mass="34372">MIYTITPNPAIDRIVYLEGDLTPEKNNITKERYVDLGGKPTHVSAILEQLGDTPNRATGFSGELNKAELVSIFDKYHMNHEFINIPDQRTRESIIVINNSGGSYMITERGLKVSDSDKAKLYSYIKENIHSEDIAVVGKPAQGFSVEDFRYLIRLLKEQNAYVACDVAGEYLTVAIEEKIDFIKPNKHEMNDLFPGDEPIHQKFNRICEKVPNAVCSLGSEGALYKVENTFYQAVPPKVEVQSDTGAGDAFVTGYIYGVANGYDISDRVKWGILCSASKVQHYSSCQINKEDFNFIENNLKIHEVI</sequence>
<evidence type="ECO:0000256" key="2">
    <source>
        <dbReference type="ARBA" id="ARBA00022679"/>
    </source>
</evidence>
<name>A0A511ZLP4_9BACI</name>
<keyword evidence="2 6" id="KW-0808">Transferase</keyword>
<dbReference type="STRING" id="582851.GCA_900162665_01911"/>
<dbReference type="InterPro" id="IPR017583">
    <property type="entry name" value="Tagatose/fructose_Pkinase"/>
</dbReference>
<keyword evidence="4 8" id="KW-0418">Kinase</keyword>
<dbReference type="PANTHER" id="PTHR46566">
    <property type="entry name" value="1-PHOSPHOFRUCTOKINASE-RELATED"/>
    <property type="match status" value="1"/>
</dbReference>
<evidence type="ECO:0000256" key="3">
    <source>
        <dbReference type="ARBA" id="ARBA00022741"/>
    </source>
</evidence>
<evidence type="ECO:0000256" key="5">
    <source>
        <dbReference type="ARBA" id="ARBA00022840"/>
    </source>
</evidence>